<evidence type="ECO:0000256" key="1">
    <source>
        <dbReference type="SAM" id="SignalP"/>
    </source>
</evidence>
<protein>
    <recommendedName>
        <fullName evidence="4">Secreted protein</fullName>
    </recommendedName>
</protein>
<gene>
    <name evidence="2" type="ORF">B0H63DRAFT_523620</name>
</gene>
<accession>A0AAE0NG18</accession>
<reference evidence="2" key="1">
    <citation type="journal article" date="2023" name="Mol. Phylogenet. Evol.">
        <title>Genome-scale phylogeny and comparative genomics of the fungal order Sordariales.</title>
        <authorList>
            <person name="Hensen N."/>
            <person name="Bonometti L."/>
            <person name="Westerberg I."/>
            <person name="Brannstrom I.O."/>
            <person name="Guillou S."/>
            <person name="Cros-Aarteil S."/>
            <person name="Calhoun S."/>
            <person name="Haridas S."/>
            <person name="Kuo A."/>
            <person name="Mondo S."/>
            <person name="Pangilinan J."/>
            <person name="Riley R."/>
            <person name="LaButti K."/>
            <person name="Andreopoulos B."/>
            <person name="Lipzen A."/>
            <person name="Chen C."/>
            <person name="Yan M."/>
            <person name="Daum C."/>
            <person name="Ng V."/>
            <person name="Clum A."/>
            <person name="Steindorff A."/>
            <person name="Ohm R.A."/>
            <person name="Martin F."/>
            <person name="Silar P."/>
            <person name="Natvig D.O."/>
            <person name="Lalanne C."/>
            <person name="Gautier V."/>
            <person name="Ament-Velasquez S.L."/>
            <person name="Kruys A."/>
            <person name="Hutchinson M.I."/>
            <person name="Powell A.J."/>
            <person name="Barry K."/>
            <person name="Miller A.N."/>
            <person name="Grigoriev I.V."/>
            <person name="Debuchy R."/>
            <person name="Gladieux P."/>
            <person name="Hiltunen Thoren M."/>
            <person name="Johannesson H."/>
        </authorList>
    </citation>
    <scope>NUCLEOTIDE SEQUENCE</scope>
    <source>
        <strain evidence="2">CBS 232.78</strain>
    </source>
</reference>
<keyword evidence="3" id="KW-1185">Reference proteome</keyword>
<evidence type="ECO:0008006" key="4">
    <source>
        <dbReference type="Google" id="ProtNLM"/>
    </source>
</evidence>
<dbReference type="EMBL" id="JAULSW010000005">
    <property type="protein sequence ID" value="KAK3380881.1"/>
    <property type="molecule type" value="Genomic_DNA"/>
</dbReference>
<evidence type="ECO:0000313" key="3">
    <source>
        <dbReference type="Proteomes" id="UP001285441"/>
    </source>
</evidence>
<dbReference type="Proteomes" id="UP001285441">
    <property type="component" value="Unassembled WGS sequence"/>
</dbReference>
<proteinExistence type="predicted"/>
<comment type="caution">
    <text evidence="2">The sequence shown here is derived from an EMBL/GenBank/DDBJ whole genome shotgun (WGS) entry which is preliminary data.</text>
</comment>
<sequence length="247" mass="27109">MVVPVLGAGVAAVLAWASPRFGQDRQDGSQVPLVSSIEPSPPCLQSPSRQEFLSAPSLVESVTNSSSQYDLCGLQANLWPLDHPNTCTVLLALPGHSWSPSSSTDLPTLPWPVLPHELLAIDLFAVAKLKPEERRDALTAAWEERAGHIEQWTDGSGKKGGWLPSMFDSSKKPSLGKYSTLKNRLLELSSVAAGILKNEKTWKVCVNRMAVNTRPWSGWRLIPRQPDDDDARAKRLKALCPRLAHHE</sequence>
<keyword evidence="1" id="KW-0732">Signal</keyword>
<dbReference type="AlphaFoldDB" id="A0AAE0NG18"/>
<evidence type="ECO:0000313" key="2">
    <source>
        <dbReference type="EMBL" id="KAK3380881.1"/>
    </source>
</evidence>
<feature type="signal peptide" evidence="1">
    <location>
        <begin position="1"/>
        <end position="17"/>
    </location>
</feature>
<organism evidence="2 3">
    <name type="scientific">Podospora didyma</name>
    <dbReference type="NCBI Taxonomy" id="330526"/>
    <lineage>
        <taxon>Eukaryota</taxon>
        <taxon>Fungi</taxon>
        <taxon>Dikarya</taxon>
        <taxon>Ascomycota</taxon>
        <taxon>Pezizomycotina</taxon>
        <taxon>Sordariomycetes</taxon>
        <taxon>Sordariomycetidae</taxon>
        <taxon>Sordariales</taxon>
        <taxon>Podosporaceae</taxon>
        <taxon>Podospora</taxon>
    </lineage>
</organism>
<name>A0AAE0NG18_9PEZI</name>
<reference evidence="2" key="2">
    <citation type="submission" date="2023-06" db="EMBL/GenBank/DDBJ databases">
        <authorList>
            <consortium name="Lawrence Berkeley National Laboratory"/>
            <person name="Haridas S."/>
            <person name="Hensen N."/>
            <person name="Bonometti L."/>
            <person name="Westerberg I."/>
            <person name="Brannstrom I.O."/>
            <person name="Guillou S."/>
            <person name="Cros-Aarteil S."/>
            <person name="Calhoun S."/>
            <person name="Kuo A."/>
            <person name="Mondo S."/>
            <person name="Pangilinan J."/>
            <person name="Riley R."/>
            <person name="LaButti K."/>
            <person name="Andreopoulos B."/>
            <person name="Lipzen A."/>
            <person name="Chen C."/>
            <person name="Yanf M."/>
            <person name="Daum C."/>
            <person name="Ng V."/>
            <person name="Clum A."/>
            <person name="Steindorff A."/>
            <person name="Ohm R."/>
            <person name="Martin F."/>
            <person name="Silar P."/>
            <person name="Natvig D."/>
            <person name="Lalanne C."/>
            <person name="Gautier V."/>
            <person name="Ament-velasquez S.L."/>
            <person name="Kruys A."/>
            <person name="Hutchinson M.I."/>
            <person name="Powell A.J."/>
            <person name="Barry K."/>
            <person name="Miller A.N."/>
            <person name="Grigoriev I.V."/>
            <person name="Debuchy R."/>
            <person name="Gladieux P."/>
            <person name="Thoren M.H."/>
            <person name="Johannesson H."/>
        </authorList>
    </citation>
    <scope>NUCLEOTIDE SEQUENCE</scope>
    <source>
        <strain evidence="2">CBS 232.78</strain>
    </source>
</reference>
<feature type="chain" id="PRO_5042066555" description="Secreted protein" evidence="1">
    <location>
        <begin position="18"/>
        <end position="247"/>
    </location>
</feature>